<evidence type="ECO:0000256" key="8">
    <source>
        <dbReference type="ARBA" id="ARBA00023242"/>
    </source>
</evidence>
<dbReference type="EMBL" id="KZ150125">
    <property type="protein sequence ID" value="PZC73128.1"/>
    <property type="molecule type" value="Genomic_DNA"/>
</dbReference>
<dbReference type="Proteomes" id="UP000249218">
    <property type="component" value="Unassembled WGS sequence"/>
</dbReference>
<dbReference type="Pfam" id="PF00069">
    <property type="entry name" value="Pkinase"/>
    <property type="match status" value="1"/>
</dbReference>
<keyword evidence="13" id="KW-1185">Reference proteome</keyword>
<organism evidence="12 13">
    <name type="scientific">Helicoverpa armigera</name>
    <name type="common">Cotton bollworm</name>
    <name type="synonym">Heliothis armigera</name>
    <dbReference type="NCBI Taxonomy" id="29058"/>
    <lineage>
        <taxon>Eukaryota</taxon>
        <taxon>Metazoa</taxon>
        <taxon>Ecdysozoa</taxon>
        <taxon>Arthropoda</taxon>
        <taxon>Hexapoda</taxon>
        <taxon>Insecta</taxon>
        <taxon>Pterygota</taxon>
        <taxon>Neoptera</taxon>
        <taxon>Endopterygota</taxon>
        <taxon>Lepidoptera</taxon>
        <taxon>Glossata</taxon>
        <taxon>Ditrysia</taxon>
        <taxon>Noctuoidea</taxon>
        <taxon>Noctuidae</taxon>
        <taxon>Heliothinae</taxon>
        <taxon>Helicoverpa</taxon>
    </lineage>
</organism>
<keyword evidence="4" id="KW-0808">Transferase</keyword>
<dbReference type="InterPro" id="IPR050108">
    <property type="entry name" value="CDK"/>
</dbReference>
<dbReference type="FunFam" id="1.10.510.10:FF:000203">
    <property type="entry name" value="Cyclin-dependent kinase 9"/>
    <property type="match status" value="1"/>
</dbReference>
<evidence type="ECO:0000256" key="3">
    <source>
        <dbReference type="ARBA" id="ARBA00022527"/>
    </source>
</evidence>
<dbReference type="PROSITE" id="PS00108">
    <property type="entry name" value="PROTEIN_KINASE_ST"/>
    <property type="match status" value="1"/>
</dbReference>
<comment type="similarity">
    <text evidence="2">Belongs to the protein kinase superfamily. CMGC Ser/Thr protein kinase family. CDC2/CDKX subfamily.</text>
</comment>
<dbReference type="SUPFAM" id="SSF56112">
    <property type="entry name" value="Protein kinase-like (PK-like)"/>
    <property type="match status" value="1"/>
</dbReference>
<evidence type="ECO:0000256" key="1">
    <source>
        <dbReference type="ARBA" id="ARBA00004123"/>
    </source>
</evidence>
<keyword evidence="8" id="KW-0539">Nucleus</keyword>
<keyword evidence="3 10" id="KW-0723">Serine/threonine-protein kinase</keyword>
<dbReference type="AlphaFoldDB" id="A0A2W1BE25"/>
<feature type="binding site" evidence="9">
    <location>
        <position position="75"/>
    </location>
    <ligand>
        <name>ATP</name>
        <dbReference type="ChEBI" id="CHEBI:30616"/>
    </ligand>
</feature>
<dbReference type="PANTHER" id="PTHR24056:SF233">
    <property type="entry name" value="CYCLIN-DEPENDENT KINASE 9"/>
    <property type="match status" value="1"/>
</dbReference>
<keyword evidence="6" id="KW-0418">Kinase</keyword>
<keyword evidence="5 9" id="KW-0547">Nucleotide-binding</keyword>
<evidence type="ECO:0000259" key="11">
    <source>
        <dbReference type="PROSITE" id="PS50011"/>
    </source>
</evidence>
<dbReference type="PROSITE" id="PS50011">
    <property type="entry name" value="PROTEIN_KINASE_DOM"/>
    <property type="match status" value="1"/>
</dbReference>
<evidence type="ECO:0000256" key="5">
    <source>
        <dbReference type="ARBA" id="ARBA00022741"/>
    </source>
</evidence>
<evidence type="ECO:0000313" key="13">
    <source>
        <dbReference type="Proteomes" id="UP000249218"/>
    </source>
</evidence>
<evidence type="ECO:0000256" key="7">
    <source>
        <dbReference type="ARBA" id="ARBA00022840"/>
    </source>
</evidence>
<accession>A0A2W1BE25</accession>
<dbReference type="PROSITE" id="PS00107">
    <property type="entry name" value="PROTEIN_KINASE_ATP"/>
    <property type="match status" value="1"/>
</dbReference>
<dbReference type="GO" id="GO:0005524">
    <property type="term" value="F:ATP binding"/>
    <property type="evidence" value="ECO:0007669"/>
    <property type="project" value="UniProtKB-UniRule"/>
</dbReference>
<dbReference type="SMART" id="SM00220">
    <property type="entry name" value="S_TKc"/>
    <property type="match status" value="1"/>
</dbReference>
<evidence type="ECO:0000313" key="12">
    <source>
        <dbReference type="EMBL" id="PZC73128.1"/>
    </source>
</evidence>
<dbReference type="GO" id="GO:0005634">
    <property type="term" value="C:nucleus"/>
    <property type="evidence" value="ECO:0007669"/>
    <property type="project" value="UniProtKB-SubCell"/>
</dbReference>
<evidence type="ECO:0000256" key="10">
    <source>
        <dbReference type="RuleBase" id="RU000304"/>
    </source>
</evidence>
<name>A0A2W1BE25_HELAM</name>
<comment type="subcellular location">
    <subcellularLocation>
        <location evidence="1">Nucleus</location>
    </subcellularLocation>
</comment>
<dbReference type="InterPro" id="IPR011009">
    <property type="entry name" value="Kinase-like_dom_sf"/>
</dbReference>
<keyword evidence="7 9" id="KW-0067">ATP-binding</keyword>
<dbReference type="PANTHER" id="PTHR24056">
    <property type="entry name" value="CELL DIVISION PROTEIN KINASE"/>
    <property type="match status" value="1"/>
</dbReference>
<dbReference type="GO" id="GO:0008353">
    <property type="term" value="F:RNA polymerase II CTD heptapeptide repeat kinase activity"/>
    <property type="evidence" value="ECO:0007669"/>
    <property type="project" value="TreeGrafter"/>
</dbReference>
<protein>
    <recommendedName>
        <fullName evidence="11">Protein kinase domain-containing protein</fullName>
    </recommendedName>
</protein>
<dbReference type="InterPro" id="IPR008271">
    <property type="entry name" value="Ser/Thr_kinase_AS"/>
</dbReference>
<evidence type="ECO:0000256" key="2">
    <source>
        <dbReference type="ARBA" id="ARBA00006485"/>
    </source>
</evidence>
<feature type="domain" description="Protein kinase" evidence="11">
    <location>
        <begin position="1"/>
        <end position="264"/>
    </location>
</feature>
<proteinExistence type="inferred from homology"/>
<evidence type="ECO:0000256" key="9">
    <source>
        <dbReference type="PROSITE-ProRule" id="PRU10141"/>
    </source>
</evidence>
<dbReference type="InterPro" id="IPR017441">
    <property type="entry name" value="Protein_kinase_ATP_BS"/>
</dbReference>
<evidence type="ECO:0000256" key="4">
    <source>
        <dbReference type="ARBA" id="ARBA00022679"/>
    </source>
</evidence>
<dbReference type="GO" id="GO:0004693">
    <property type="term" value="F:cyclin-dependent protein serine/threonine kinase activity"/>
    <property type="evidence" value="ECO:0007669"/>
    <property type="project" value="TreeGrafter"/>
</dbReference>
<sequence length="264" mass="30082">MQGVSAPREPTQPVISTSSTILNMREKEKYIEDFEFPFCDESSKYEKVAKIGQGTFGEVFKARARNSNKKFVAMKKVLMDNEKEGEIKKVMQQLLNGLYYIHSNKILHRDMKAANVLITKNGILKLADFGLARAFSVAKSGQVNKYTNRVVTLWYRPPELLLGDRNYGPPVDMWGAGCIMAEMWTRSPIMQGPTEQQQLILISQLCGSCTPDVWPGVENLDLYNKMELPKGQKRKVKERLKPYVKDPYGCDLLDKLLQLDPAKR</sequence>
<dbReference type="OrthoDB" id="204883at2759"/>
<reference evidence="12 13" key="1">
    <citation type="journal article" date="2017" name="BMC Biol.">
        <title>Genomic innovations, transcriptional plasticity and gene loss underlying the evolution and divergence of two highly polyphagous and invasive Helicoverpa pest species.</title>
        <authorList>
            <person name="Pearce S.L."/>
            <person name="Clarke D.F."/>
            <person name="East P.D."/>
            <person name="Elfekih S."/>
            <person name="Gordon K.H."/>
            <person name="Jermiin L.S."/>
            <person name="McGaughran A."/>
            <person name="Oakeshott J.G."/>
            <person name="Papanikolaou A."/>
            <person name="Perera O.P."/>
            <person name="Rane R.V."/>
            <person name="Richards S."/>
            <person name="Tay W.T."/>
            <person name="Walsh T.K."/>
            <person name="Anderson A."/>
            <person name="Anderson C.J."/>
            <person name="Asgari S."/>
            <person name="Board P.G."/>
            <person name="Bretschneider A."/>
            <person name="Campbell P.M."/>
            <person name="Chertemps T."/>
            <person name="Christeller J.T."/>
            <person name="Coppin C.W."/>
            <person name="Downes S.J."/>
            <person name="Duan G."/>
            <person name="Farnsworth C.A."/>
            <person name="Good R.T."/>
            <person name="Han L.B."/>
            <person name="Han Y.C."/>
            <person name="Hatje K."/>
            <person name="Horne I."/>
            <person name="Huang Y.P."/>
            <person name="Hughes D.S."/>
            <person name="Jacquin-Joly E."/>
            <person name="James W."/>
            <person name="Jhangiani S."/>
            <person name="Kollmar M."/>
            <person name="Kuwar S.S."/>
            <person name="Li S."/>
            <person name="Liu N.Y."/>
            <person name="Maibeche M.T."/>
            <person name="Miller J.R."/>
            <person name="Montagne N."/>
            <person name="Perry T."/>
            <person name="Qu J."/>
            <person name="Song S.V."/>
            <person name="Sutton G.G."/>
            <person name="Vogel H."/>
            <person name="Walenz B.P."/>
            <person name="Xu W."/>
            <person name="Zhang H.J."/>
            <person name="Zou Z."/>
            <person name="Batterham P."/>
            <person name="Edwards O.R."/>
            <person name="Feyereisen R."/>
            <person name="Gibbs R.A."/>
            <person name="Heckel D.G."/>
            <person name="McGrath A."/>
            <person name="Robin C."/>
            <person name="Scherer S.E."/>
            <person name="Worley K.C."/>
            <person name="Wu Y.D."/>
        </authorList>
    </citation>
    <scope>NUCLEOTIDE SEQUENCE [LARGE SCALE GENOMIC DNA]</scope>
    <source>
        <strain evidence="12">Harm_GR_Male_#8</strain>
        <tissue evidence="12">Whole organism</tissue>
    </source>
</reference>
<gene>
    <name evidence="12" type="primary">HaOG209986</name>
    <name evidence="12" type="ORF">B5X24_HaOG209986</name>
</gene>
<dbReference type="Gene3D" id="1.10.510.10">
    <property type="entry name" value="Transferase(Phosphotransferase) domain 1"/>
    <property type="match status" value="2"/>
</dbReference>
<dbReference type="InterPro" id="IPR000719">
    <property type="entry name" value="Prot_kinase_dom"/>
</dbReference>
<evidence type="ECO:0000256" key="6">
    <source>
        <dbReference type="ARBA" id="ARBA00022777"/>
    </source>
</evidence>